<dbReference type="Proteomes" id="UP000188354">
    <property type="component" value="Chromosome LG05"/>
</dbReference>
<proteinExistence type="predicted"/>
<protein>
    <recommendedName>
        <fullName evidence="3">B-like cyclin</fullName>
    </recommendedName>
</protein>
<accession>A0A4P1RJ15</accession>
<dbReference type="Gramene" id="OIW11502">
    <property type="protein sequence ID" value="OIW11502"/>
    <property type="gene ID" value="TanjilG_26868"/>
</dbReference>
<organism evidence="1 2">
    <name type="scientific">Lupinus angustifolius</name>
    <name type="common">Narrow-leaved blue lupine</name>
    <dbReference type="NCBI Taxonomy" id="3871"/>
    <lineage>
        <taxon>Eukaryota</taxon>
        <taxon>Viridiplantae</taxon>
        <taxon>Streptophyta</taxon>
        <taxon>Embryophyta</taxon>
        <taxon>Tracheophyta</taxon>
        <taxon>Spermatophyta</taxon>
        <taxon>Magnoliopsida</taxon>
        <taxon>eudicotyledons</taxon>
        <taxon>Gunneridae</taxon>
        <taxon>Pentapetalae</taxon>
        <taxon>rosids</taxon>
        <taxon>fabids</taxon>
        <taxon>Fabales</taxon>
        <taxon>Fabaceae</taxon>
        <taxon>Papilionoideae</taxon>
        <taxon>50 kb inversion clade</taxon>
        <taxon>genistoids sensu lato</taxon>
        <taxon>core genistoids</taxon>
        <taxon>Genisteae</taxon>
        <taxon>Lupinus</taxon>
    </lineage>
</organism>
<evidence type="ECO:0000313" key="2">
    <source>
        <dbReference type="Proteomes" id="UP000188354"/>
    </source>
</evidence>
<evidence type="ECO:0000313" key="1">
    <source>
        <dbReference type="EMBL" id="OIW11502.1"/>
    </source>
</evidence>
<dbReference type="EMBL" id="CM007365">
    <property type="protein sequence ID" value="OIW11502.1"/>
    <property type="molecule type" value="Genomic_DNA"/>
</dbReference>
<name>A0A4P1RJ15_LUPAN</name>
<sequence>MDCKAEFKHLTEAEKKEVESKFEIESEFMPEKSFYNDPANLQLRQVALSKIATLDSYTDNLDGLNPEKLGSDLTNVEEVSKVATTCLIIAARMRGGSVDFFMDSVPVDFDIEEKELQIENQLPWETYPLTPFYFLDYFYPPLEETGGFRRRGINEIIVQAQADEEFITYKPSHIAFSRCDRAYCYGASPLVTNLVELCFDKNIKIESASSSSVAVATPYHAATKCKGKGKGKAKMSELDQIHEEEEEEMFRSEAPKSLMNFYL</sequence>
<dbReference type="AlphaFoldDB" id="A0A4P1RJ15"/>
<reference evidence="1 2" key="1">
    <citation type="journal article" date="2017" name="Plant Biotechnol. J.">
        <title>A comprehensive draft genome sequence for lupin (Lupinus angustifolius), an emerging health food: insights into plant-microbe interactions and legume evolution.</title>
        <authorList>
            <person name="Hane J.K."/>
            <person name="Ming Y."/>
            <person name="Kamphuis L.G."/>
            <person name="Nelson M.N."/>
            <person name="Garg G."/>
            <person name="Atkins C.A."/>
            <person name="Bayer P.E."/>
            <person name="Bravo A."/>
            <person name="Bringans S."/>
            <person name="Cannon S."/>
            <person name="Edwards D."/>
            <person name="Foley R."/>
            <person name="Gao L.L."/>
            <person name="Harrison M.J."/>
            <person name="Huang W."/>
            <person name="Hurgobin B."/>
            <person name="Li S."/>
            <person name="Liu C.W."/>
            <person name="McGrath A."/>
            <person name="Morahan G."/>
            <person name="Murray J."/>
            <person name="Weller J."/>
            <person name="Jian J."/>
            <person name="Singh K.B."/>
        </authorList>
    </citation>
    <scope>NUCLEOTIDE SEQUENCE [LARGE SCALE GENOMIC DNA]</scope>
    <source>
        <strain evidence="2">cv. Tanjil</strain>
        <tissue evidence="1">Whole plant</tissue>
    </source>
</reference>
<evidence type="ECO:0008006" key="3">
    <source>
        <dbReference type="Google" id="ProtNLM"/>
    </source>
</evidence>
<keyword evidence="2" id="KW-1185">Reference proteome</keyword>
<gene>
    <name evidence="1" type="ORF">TanjilG_26868</name>
</gene>
<dbReference type="Gene3D" id="1.10.472.10">
    <property type="entry name" value="Cyclin-like"/>
    <property type="match status" value="2"/>
</dbReference>